<dbReference type="InterPro" id="IPR001752">
    <property type="entry name" value="Kinesin_motor_dom"/>
</dbReference>
<sequence>MKVQDTISNRTYELDGVFDPCCAQKTVYEKAVQPLVKAVLQGYNATVLAYGQTGSGKTFTMGTGGGLQSRPQVTAF</sequence>
<comment type="similarity">
    <text evidence="7">Belongs to the TRAFAC class myosin-kinesin ATPase superfamily. Kinesin family.</text>
</comment>
<dbReference type="Pfam" id="PF00225">
    <property type="entry name" value="Kinesin"/>
    <property type="match status" value="1"/>
</dbReference>
<proteinExistence type="inferred from homology"/>
<dbReference type="GO" id="GO:0005875">
    <property type="term" value="C:microtubule associated complex"/>
    <property type="evidence" value="ECO:0007669"/>
    <property type="project" value="TreeGrafter"/>
</dbReference>
<dbReference type="GO" id="GO:0007052">
    <property type="term" value="P:mitotic spindle organization"/>
    <property type="evidence" value="ECO:0007669"/>
    <property type="project" value="TreeGrafter"/>
</dbReference>
<evidence type="ECO:0000256" key="3">
    <source>
        <dbReference type="ARBA" id="ARBA00022741"/>
    </source>
</evidence>
<dbReference type="OrthoDB" id="3176171at2759"/>
<keyword evidence="5" id="KW-0175">Coiled coil</keyword>
<evidence type="ECO:0000256" key="1">
    <source>
        <dbReference type="ARBA" id="ARBA00004245"/>
    </source>
</evidence>
<dbReference type="Gene3D" id="3.40.850.10">
    <property type="entry name" value="Kinesin motor domain"/>
    <property type="match status" value="1"/>
</dbReference>
<dbReference type="GO" id="GO:0005524">
    <property type="term" value="F:ATP binding"/>
    <property type="evidence" value="ECO:0007669"/>
    <property type="project" value="UniProtKB-UniRule"/>
</dbReference>
<feature type="binding site" evidence="7">
    <location>
        <begin position="51"/>
        <end position="58"/>
    </location>
    <ligand>
        <name>ATP</name>
        <dbReference type="ChEBI" id="CHEBI:30616"/>
    </ligand>
</feature>
<evidence type="ECO:0000313" key="9">
    <source>
        <dbReference type="EMBL" id="KAA0201965.1"/>
    </source>
</evidence>
<dbReference type="InterPro" id="IPR036961">
    <property type="entry name" value="Kinesin_motor_dom_sf"/>
</dbReference>
<reference evidence="9" key="1">
    <citation type="submission" date="2014-08" db="EMBL/GenBank/DDBJ databases">
        <authorList>
            <person name="Murali S."/>
            <person name="Richards S."/>
            <person name="Bandaranaike D."/>
            <person name="Bellair M."/>
            <person name="Blankenburg K."/>
            <person name="Chao H."/>
            <person name="Dinh H."/>
            <person name="Doddapaneni H."/>
            <person name="Dugan-Rocha S."/>
            <person name="Elkadiri S."/>
            <person name="Gnanaolivu R."/>
            <person name="Hughes D."/>
            <person name="Lee S."/>
            <person name="Li M."/>
            <person name="Ming W."/>
            <person name="Munidasa M."/>
            <person name="Muniz J."/>
            <person name="Nguyen L."/>
            <person name="Osuji N."/>
            <person name="Pu L.-L."/>
            <person name="Puazo M."/>
            <person name="Skinner E."/>
            <person name="Qu C."/>
            <person name="Quiroz J."/>
            <person name="Raj R."/>
            <person name="Weissenberger G."/>
            <person name="Xin Y."/>
            <person name="Zou X."/>
            <person name="Han Y."/>
            <person name="Worley K."/>
            <person name="Muzny D."/>
            <person name="Gibbs R."/>
        </authorList>
    </citation>
    <scope>NUCLEOTIDE SEQUENCE</scope>
    <source>
        <strain evidence="9">HAZT.00-mixed</strain>
        <tissue evidence="9">Whole organism</tissue>
    </source>
</reference>
<accession>A0A6A0HAF2</accession>
<dbReference type="PANTHER" id="PTHR47969:SF15">
    <property type="entry name" value="CHROMOSOME-ASSOCIATED KINESIN KIF4A-RELATED"/>
    <property type="match status" value="1"/>
</dbReference>
<evidence type="ECO:0000256" key="4">
    <source>
        <dbReference type="ARBA" id="ARBA00022840"/>
    </source>
</evidence>
<keyword evidence="2" id="KW-0963">Cytoplasm</keyword>
<keyword evidence="7" id="KW-0505">Motor protein</keyword>
<dbReference type="AlphaFoldDB" id="A0A6A0HAF2"/>
<reference evidence="9" key="3">
    <citation type="submission" date="2019-06" db="EMBL/GenBank/DDBJ databases">
        <authorList>
            <person name="Poynton C."/>
            <person name="Hasenbein S."/>
            <person name="Benoit J.B."/>
            <person name="Sepulveda M.S."/>
            <person name="Poelchau M.F."/>
            <person name="Murali S.C."/>
            <person name="Chen S."/>
            <person name="Glastad K.M."/>
            <person name="Werren J.H."/>
            <person name="Vineis J.H."/>
            <person name="Bowen J.L."/>
            <person name="Friedrich M."/>
            <person name="Jones J."/>
            <person name="Robertson H.M."/>
            <person name="Feyereisen R."/>
            <person name="Mechler-Hickson A."/>
            <person name="Mathers N."/>
            <person name="Lee C.E."/>
            <person name="Colbourne J.K."/>
            <person name="Biales A."/>
            <person name="Johnston J.S."/>
            <person name="Wellborn G.A."/>
            <person name="Rosendale A.J."/>
            <person name="Cridge A.G."/>
            <person name="Munoz-Torres M.C."/>
            <person name="Bain P.A."/>
            <person name="Manny A.R."/>
            <person name="Major K.M."/>
            <person name="Lambert F.N."/>
            <person name="Vulpe C.D."/>
            <person name="Tuck P."/>
            <person name="Blalock B.J."/>
            <person name="Lin Y.-Y."/>
            <person name="Smith M.E."/>
            <person name="Ochoa-Acuna H."/>
            <person name="Chen M.-J.M."/>
            <person name="Childers C.P."/>
            <person name="Qu J."/>
            <person name="Dugan S."/>
            <person name="Lee S.L."/>
            <person name="Chao H."/>
            <person name="Dinh H."/>
            <person name="Han Y."/>
            <person name="Doddapaneni H."/>
            <person name="Worley K.C."/>
            <person name="Muzny D.M."/>
            <person name="Gibbs R.A."/>
            <person name="Richards S."/>
        </authorList>
    </citation>
    <scope>NUCLEOTIDE SEQUENCE</scope>
    <source>
        <strain evidence="9">HAZT.00-mixed</strain>
        <tissue evidence="9">Whole organism</tissue>
    </source>
</reference>
<dbReference type="InterPro" id="IPR027417">
    <property type="entry name" value="P-loop_NTPase"/>
</dbReference>
<evidence type="ECO:0000256" key="7">
    <source>
        <dbReference type="PROSITE-ProRule" id="PRU00283"/>
    </source>
</evidence>
<evidence type="ECO:0000256" key="2">
    <source>
        <dbReference type="ARBA" id="ARBA00022490"/>
    </source>
</evidence>
<dbReference type="GO" id="GO:0007018">
    <property type="term" value="P:microtubule-based movement"/>
    <property type="evidence" value="ECO:0007669"/>
    <property type="project" value="InterPro"/>
</dbReference>
<keyword evidence="3 7" id="KW-0547">Nucleotide-binding</keyword>
<dbReference type="GO" id="GO:0051231">
    <property type="term" value="P:spindle elongation"/>
    <property type="evidence" value="ECO:0007669"/>
    <property type="project" value="TreeGrafter"/>
</dbReference>
<feature type="domain" description="Kinesin motor" evidence="8">
    <location>
        <begin position="1"/>
        <end position="76"/>
    </location>
</feature>
<comment type="caution">
    <text evidence="9">The sequence shown here is derived from an EMBL/GenBank/DDBJ whole genome shotgun (WGS) entry which is preliminary data.</text>
</comment>
<dbReference type="SUPFAM" id="SSF52540">
    <property type="entry name" value="P-loop containing nucleoside triphosphate hydrolases"/>
    <property type="match status" value="1"/>
</dbReference>
<dbReference type="GO" id="GO:0003777">
    <property type="term" value="F:microtubule motor activity"/>
    <property type="evidence" value="ECO:0007669"/>
    <property type="project" value="InterPro"/>
</dbReference>
<evidence type="ECO:0000256" key="5">
    <source>
        <dbReference type="ARBA" id="ARBA00023054"/>
    </source>
</evidence>
<protein>
    <recommendedName>
        <fullName evidence="8">Kinesin motor domain-containing protein</fullName>
    </recommendedName>
</protein>
<evidence type="ECO:0000259" key="8">
    <source>
        <dbReference type="PROSITE" id="PS50067"/>
    </source>
</evidence>
<dbReference type="InterPro" id="IPR027640">
    <property type="entry name" value="Kinesin-like_fam"/>
</dbReference>
<keyword evidence="6" id="KW-0206">Cytoskeleton</keyword>
<organism evidence="9">
    <name type="scientific">Hyalella azteca</name>
    <name type="common">Amphipod</name>
    <dbReference type="NCBI Taxonomy" id="294128"/>
    <lineage>
        <taxon>Eukaryota</taxon>
        <taxon>Metazoa</taxon>
        <taxon>Ecdysozoa</taxon>
        <taxon>Arthropoda</taxon>
        <taxon>Crustacea</taxon>
        <taxon>Multicrustacea</taxon>
        <taxon>Malacostraca</taxon>
        <taxon>Eumalacostraca</taxon>
        <taxon>Peracarida</taxon>
        <taxon>Amphipoda</taxon>
        <taxon>Senticaudata</taxon>
        <taxon>Talitrida</taxon>
        <taxon>Talitroidea</taxon>
        <taxon>Hyalellidae</taxon>
        <taxon>Hyalella</taxon>
    </lineage>
</organism>
<comment type="subcellular location">
    <subcellularLocation>
        <location evidence="1">Cytoplasm</location>
        <location evidence="1">Cytoskeleton</location>
    </subcellularLocation>
</comment>
<dbReference type="PROSITE" id="PS50067">
    <property type="entry name" value="KINESIN_MOTOR_2"/>
    <property type="match status" value="1"/>
</dbReference>
<dbReference type="EMBL" id="JQDR03004579">
    <property type="protein sequence ID" value="KAA0201965.1"/>
    <property type="molecule type" value="Genomic_DNA"/>
</dbReference>
<dbReference type="Proteomes" id="UP000711488">
    <property type="component" value="Unassembled WGS sequence"/>
</dbReference>
<keyword evidence="4 7" id="KW-0067">ATP-binding</keyword>
<dbReference type="GO" id="GO:0008017">
    <property type="term" value="F:microtubule binding"/>
    <property type="evidence" value="ECO:0007669"/>
    <property type="project" value="InterPro"/>
</dbReference>
<gene>
    <name evidence="9" type="ORF">HAZT_HAZT006332</name>
</gene>
<name>A0A6A0HAF2_HYAAZ</name>
<reference evidence="9" key="2">
    <citation type="journal article" date="2018" name="Environ. Sci. Technol.">
        <title>The Toxicogenome of Hyalella azteca: A Model for Sediment Ecotoxicology and Evolutionary Toxicology.</title>
        <authorList>
            <person name="Poynton H.C."/>
            <person name="Hasenbein S."/>
            <person name="Benoit J.B."/>
            <person name="Sepulveda M.S."/>
            <person name="Poelchau M.F."/>
            <person name="Hughes D.S.T."/>
            <person name="Murali S.C."/>
            <person name="Chen S."/>
            <person name="Glastad K.M."/>
            <person name="Goodisman M.A.D."/>
            <person name="Werren J.H."/>
            <person name="Vineis J.H."/>
            <person name="Bowen J.L."/>
            <person name="Friedrich M."/>
            <person name="Jones J."/>
            <person name="Robertson H.M."/>
            <person name="Feyereisen R."/>
            <person name="Mechler-Hickson A."/>
            <person name="Mathers N."/>
            <person name="Lee C.E."/>
            <person name="Colbourne J.K."/>
            <person name="Biales A."/>
            <person name="Johnston J.S."/>
            <person name="Wellborn G.A."/>
            <person name="Rosendale A.J."/>
            <person name="Cridge A.G."/>
            <person name="Munoz-Torres M.C."/>
            <person name="Bain P.A."/>
            <person name="Manny A.R."/>
            <person name="Major K.M."/>
            <person name="Lambert F.N."/>
            <person name="Vulpe C.D."/>
            <person name="Tuck P."/>
            <person name="Blalock B.J."/>
            <person name="Lin Y.Y."/>
            <person name="Smith M.E."/>
            <person name="Ochoa-Acuna H."/>
            <person name="Chen M.M."/>
            <person name="Childers C.P."/>
            <person name="Qu J."/>
            <person name="Dugan S."/>
            <person name="Lee S.L."/>
            <person name="Chao H."/>
            <person name="Dinh H."/>
            <person name="Han Y."/>
            <person name="Doddapaneni H."/>
            <person name="Worley K.C."/>
            <person name="Muzny D.M."/>
            <person name="Gibbs R.A."/>
            <person name="Richards S."/>
        </authorList>
    </citation>
    <scope>NUCLEOTIDE SEQUENCE</scope>
    <source>
        <strain evidence="9">HAZT.00-mixed</strain>
        <tissue evidence="9">Whole organism</tissue>
    </source>
</reference>
<evidence type="ECO:0000256" key="6">
    <source>
        <dbReference type="ARBA" id="ARBA00023212"/>
    </source>
</evidence>
<dbReference type="PANTHER" id="PTHR47969">
    <property type="entry name" value="CHROMOSOME-ASSOCIATED KINESIN KIF4A-RELATED"/>
    <property type="match status" value="1"/>
</dbReference>